<dbReference type="AlphaFoldDB" id="A0A8H7MFT3"/>
<organism evidence="2 3">
    <name type="scientific">Ascochyta lentis</name>
    <dbReference type="NCBI Taxonomy" id="205686"/>
    <lineage>
        <taxon>Eukaryota</taxon>
        <taxon>Fungi</taxon>
        <taxon>Dikarya</taxon>
        <taxon>Ascomycota</taxon>
        <taxon>Pezizomycotina</taxon>
        <taxon>Dothideomycetes</taxon>
        <taxon>Pleosporomycetidae</taxon>
        <taxon>Pleosporales</taxon>
        <taxon>Pleosporineae</taxon>
        <taxon>Didymellaceae</taxon>
        <taxon>Ascochyta</taxon>
    </lineage>
</organism>
<reference evidence="2" key="2">
    <citation type="submission" date="2020-09" db="EMBL/GenBank/DDBJ databases">
        <title>Reference genome assembly for Australian Ascochyta lentis isolate Al4.</title>
        <authorList>
            <person name="Lee R.C."/>
            <person name="Farfan-Caceres L.M."/>
            <person name="Debler J.W."/>
            <person name="Williams A.H."/>
            <person name="Henares B.M."/>
        </authorList>
    </citation>
    <scope>NUCLEOTIDE SEQUENCE</scope>
    <source>
        <strain evidence="2">Al4</strain>
    </source>
</reference>
<feature type="region of interest" description="Disordered" evidence="1">
    <location>
        <begin position="409"/>
        <end position="452"/>
    </location>
</feature>
<name>A0A8H7MFT3_9PLEO</name>
<dbReference type="OrthoDB" id="3783521at2759"/>
<reference evidence="2" key="1">
    <citation type="submission" date="2018-12" db="EMBL/GenBank/DDBJ databases">
        <authorList>
            <person name="Syme R.A."/>
            <person name="Farfan-Caceres L."/>
            <person name="Lichtenzveig J."/>
        </authorList>
    </citation>
    <scope>NUCLEOTIDE SEQUENCE</scope>
    <source>
        <strain evidence="2">Al4</strain>
    </source>
</reference>
<comment type="caution">
    <text evidence="2">The sequence shown here is derived from an EMBL/GenBank/DDBJ whole genome shotgun (WGS) entry which is preliminary data.</text>
</comment>
<proteinExistence type="predicted"/>
<dbReference type="Proteomes" id="UP000651452">
    <property type="component" value="Unassembled WGS sequence"/>
</dbReference>
<gene>
    <name evidence="2" type="ORF">EKO04_008800</name>
</gene>
<evidence type="ECO:0000256" key="1">
    <source>
        <dbReference type="SAM" id="MobiDB-lite"/>
    </source>
</evidence>
<accession>A0A8H7MFT3</accession>
<keyword evidence="3" id="KW-1185">Reference proteome</keyword>
<evidence type="ECO:0000313" key="3">
    <source>
        <dbReference type="Proteomes" id="UP000651452"/>
    </source>
</evidence>
<dbReference type="EMBL" id="RZGK01000016">
    <property type="protein sequence ID" value="KAF9693413.1"/>
    <property type="molecule type" value="Genomic_DNA"/>
</dbReference>
<protein>
    <submittedName>
        <fullName evidence="2">Uncharacterized protein</fullName>
    </submittedName>
</protein>
<evidence type="ECO:0000313" key="2">
    <source>
        <dbReference type="EMBL" id="KAF9693413.1"/>
    </source>
</evidence>
<sequence>MGSSTTLDELRAAAWKNIPIIVAELTKILPAEKMADFFIPDANIRMNQQHSQVEARIFELACNVTKAMYASKAYSNYHVWEAFRHDKSKEAARAIAPDLIASLHPFGNCLTMSFECAEELRAKLKAEGPEYAGYADRVQFVTNNWEQQARSSREYHCIAIVRLPTQCIVMDAVNCSTAFAVPLGQLYAPPNCLSIGYFYVACGDARLLVECGTKSPSYTLARPYSRGKFEYDDPYAEIKDGLVGGVQNLAFPSVDYHSRGKLPGRRTAFVHQVWNHKPDNLCSELLPDKRYAIETCLLRVDSVKRKIVVEFIPYADWLLRPENADLLGRLRLRGRDEVRLPKNWGKFASIKLVLKGQGTDGFDEETVQILRLMDEVCGKLGMPEGEVSRIAGVMQEVWAEYDEAKAKKASCQQKGVPTRKERAAAKVTTQPSPREDGNVELPQNTDKRQVPY</sequence>